<sequence>MTRNAIMRRENTATPESDMMHDPNEIRFMTPRNIGADPFESPQDSESPQELDPQLLPHTNGRNSTEERLTDAQLAEALKRLETADHGNEWNGYVDSASGSPNGPAEDQVLEDKLIRDKVIISVIHSDVFFFFEREILKNCSSGRLRNYLAKLEPTSPPIIWLQFEEDEEITFYMHWMMRNPRCINNSFAREYKGTIQIDWEALLDFYRLGWRMRDPKFLNFIIDKWIDAQDRKFFCASLAKKIYDELPRDSHLTRLYVETWATASNHFWMRMTMDGLEGPQEFREDVIKVHRLLRQKYPGGVPPNLKNWRFRPRYYYKLPPREAVAPEPNGVQPPASTTASQPAAPRSNGVQQPESIATTQLPVRSRPENPAAAVQRPEHPQTQAPGPRGPRRPGEFRPRSARRMEADSSRPERCPSPDEESELELVRRTMMLRCQLDEHKEQMHLKALEEEPVPEEVARRWTSGTFRRLFSI</sequence>
<gene>
    <name evidence="2" type="ORF">HDK90DRAFT_467385</name>
</gene>
<protein>
    <submittedName>
        <fullName evidence="2">Uncharacterized protein</fullName>
    </submittedName>
</protein>
<feature type="compositionally biased region" description="Low complexity" evidence="1">
    <location>
        <begin position="333"/>
        <end position="346"/>
    </location>
</feature>
<organism evidence="2 3">
    <name type="scientific">Phyllosticta capitalensis</name>
    <dbReference type="NCBI Taxonomy" id="121624"/>
    <lineage>
        <taxon>Eukaryota</taxon>
        <taxon>Fungi</taxon>
        <taxon>Dikarya</taxon>
        <taxon>Ascomycota</taxon>
        <taxon>Pezizomycotina</taxon>
        <taxon>Dothideomycetes</taxon>
        <taxon>Dothideomycetes incertae sedis</taxon>
        <taxon>Botryosphaeriales</taxon>
        <taxon>Phyllostictaceae</taxon>
        <taxon>Phyllosticta</taxon>
    </lineage>
</organism>
<feature type="region of interest" description="Disordered" evidence="1">
    <location>
        <begin position="326"/>
        <end position="423"/>
    </location>
</feature>
<dbReference type="Proteomes" id="UP001492380">
    <property type="component" value="Unassembled WGS sequence"/>
</dbReference>
<reference evidence="2 3" key="1">
    <citation type="submission" date="2024-04" db="EMBL/GenBank/DDBJ databases">
        <title>Phyllosticta paracitricarpa is synonymous to the EU quarantine fungus P. citricarpa based on phylogenomic analyses.</title>
        <authorList>
            <consortium name="Lawrence Berkeley National Laboratory"/>
            <person name="Van Ingen-Buijs V.A."/>
            <person name="Van Westerhoven A.C."/>
            <person name="Haridas S."/>
            <person name="Skiadas P."/>
            <person name="Martin F."/>
            <person name="Groenewald J.Z."/>
            <person name="Crous P.W."/>
            <person name="Seidl M.F."/>
        </authorList>
    </citation>
    <scope>NUCLEOTIDE SEQUENCE [LARGE SCALE GENOMIC DNA]</scope>
    <source>
        <strain evidence="2 3">CBS 123374</strain>
    </source>
</reference>
<name>A0ABR1YK77_9PEZI</name>
<dbReference type="EMBL" id="JBBWRZ010000007">
    <property type="protein sequence ID" value="KAK8232197.1"/>
    <property type="molecule type" value="Genomic_DNA"/>
</dbReference>
<evidence type="ECO:0000313" key="2">
    <source>
        <dbReference type="EMBL" id="KAK8232197.1"/>
    </source>
</evidence>
<proteinExistence type="predicted"/>
<comment type="caution">
    <text evidence="2">The sequence shown here is derived from an EMBL/GenBank/DDBJ whole genome shotgun (WGS) entry which is preliminary data.</text>
</comment>
<feature type="compositionally biased region" description="Basic and acidic residues" evidence="1">
    <location>
        <begin position="393"/>
        <end position="417"/>
    </location>
</feature>
<evidence type="ECO:0000256" key="1">
    <source>
        <dbReference type="SAM" id="MobiDB-lite"/>
    </source>
</evidence>
<evidence type="ECO:0000313" key="3">
    <source>
        <dbReference type="Proteomes" id="UP001492380"/>
    </source>
</evidence>
<feature type="region of interest" description="Disordered" evidence="1">
    <location>
        <begin position="1"/>
        <end position="68"/>
    </location>
</feature>
<keyword evidence="3" id="KW-1185">Reference proteome</keyword>
<accession>A0ABR1YK77</accession>
<feature type="compositionally biased region" description="Polar residues" evidence="1">
    <location>
        <begin position="349"/>
        <end position="363"/>
    </location>
</feature>